<sequence length="409" mass="45603">MHTFLSYGVPMLSLSKGTIPPLGREVVHFAFRTPSFPVDLDGEIRCTTTWLSHAEQPTSLASSSSDCEEEILESHGELFDGQDRKNVSSRPRGTGEEDTLHESDRVAKEMAKSRIRESWRKPRRRTRAVPSVYLQRLRPSVSLFVRVRVSVDSRFSSMAFLNIPPPLYPRNCRLVSGAAKTPADVHGSARLLPCCTATLASEILTEMIRSVLQSDHTAQLLDTLLREPAARFRDIAENDDFSAFSTQKEHTQSLSDHKKNQGEQSLSAGTGRGKFRATQGRLHAARPKIPGLTFREDFQNWSCLVANFLDCLPALNSTLESEHEELCSSSLENDEKLEILLARDEKLDVGVLPATVSDIFRHMIFSAIEDVFQCQSSSFGSPPSVSSRACRPPFFPDFQSSQTHEAVHS</sequence>
<feature type="compositionally biased region" description="Basic and acidic residues" evidence="1">
    <location>
        <begin position="93"/>
        <end position="103"/>
    </location>
</feature>
<organism evidence="2 3">
    <name type="scientific">Toxoplasma gondii GAB2-2007-GAL-DOM2</name>
    <dbReference type="NCBI Taxonomy" id="1130820"/>
    <lineage>
        <taxon>Eukaryota</taxon>
        <taxon>Sar</taxon>
        <taxon>Alveolata</taxon>
        <taxon>Apicomplexa</taxon>
        <taxon>Conoidasida</taxon>
        <taxon>Coccidia</taxon>
        <taxon>Eucoccidiorida</taxon>
        <taxon>Eimeriorina</taxon>
        <taxon>Sarcocystidae</taxon>
        <taxon>Toxoplasma</taxon>
    </lineage>
</organism>
<evidence type="ECO:0000313" key="3">
    <source>
        <dbReference type="Proteomes" id="UP000028837"/>
    </source>
</evidence>
<reference evidence="2 3" key="1">
    <citation type="submission" date="2014-02" db="EMBL/GenBank/DDBJ databases">
        <authorList>
            <person name="Sibley D."/>
            <person name="Venepally P."/>
            <person name="Karamycheva S."/>
            <person name="Hadjithomas M."/>
            <person name="Khan A."/>
            <person name="Brunk B."/>
            <person name="Roos D."/>
            <person name="Caler E."/>
            <person name="Lorenzi H."/>
        </authorList>
    </citation>
    <scope>NUCLEOTIDE SEQUENCE [LARGE SCALE GENOMIC DNA]</scope>
    <source>
        <strain evidence="2 3">GAB2-2007-GAL-DOM2</strain>
    </source>
</reference>
<evidence type="ECO:0000313" key="2">
    <source>
        <dbReference type="EMBL" id="KFG41403.1"/>
    </source>
</evidence>
<evidence type="ECO:0000256" key="1">
    <source>
        <dbReference type="SAM" id="MobiDB-lite"/>
    </source>
</evidence>
<name>A0A086KAI5_TOXGO</name>
<gene>
    <name evidence="2" type="ORF">TGDOM2_399160</name>
</gene>
<accession>A0A086KAI5</accession>
<feature type="compositionally biased region" description="Basic and acidic residues" evidence="1">
    <location>
        <begin position="74"/>
        <end position="86"/>
    </location>
</feature>
<feature type="compositionally biased region" description="Basic and acidic residues" evidence="1">
    <location>
        <begin position="247"/>
        <end position="261"/>
    </location>
</feature>
<dbReference type="EMBL" id="AHZU02000693">
    <property type="protein sequence ID" value="KFG41403.1"/>
    <property type="molecule type" value="Genomic_DNA"/>
</dbReference>
<dbReference type="Proteomes" id="UP000028837">
    <property type="component" value="Unassembled WGS sequence"/>
</dbReference>
<dbReference type="VEuPathDB" id="ToxoDB:TGDOM2_399160"/>
<comment type="caution">
    <text evidence="2">The sequence shown here is derived from an EMBL/GenBank/DDBJ whole genome shotgun (WGS) entry which is preliminary data.</text>
</comment>
<feature type="region of interest" description="Disordered" evidence="1">
    <location>
        <begin position="74"/>
        <end position="103"/>
    </location>
</feature>
<dbReference type="AlphaFoldDB" id="A0A086KAI5"/>
<feature type="region of interest" description="Disordered" evidence="1">
    <location>
        <begin position="246"/>
        <end position="280"/>
    </location>
</feature>
<protein>
    <submittedName>
        <fullName evidence="2">Uncharacterized protein</fullName>
    </submittedName>
</protein>
<proteinExistence type="predicted"/>